<accession>A0AAD8BUX1</accession>
<proteinExistence type="predicted"/>
<organism evidence="1 2">
    <name type="scientific">Biomphalaria pfeifferi</name>
    <name type="common">Bloodfluke planorb</name>
    <name type="synonym">Freshwater snail</name>
    <dbReference type="NCBI Taxonomy" id="112525"/>
    <lineage>
        <taxon>Eukaryota</taxon>
        <taxon>Metazoa</taxon>
        <taxon>Spiralia</taxon>
        <taxon>Lophotrochozoa</taxon>
        <taxon>Mollusca</taxon>
        <taxon>Gastropoda</taxon>
        <taxon>Heterobranchia</taxon>
        <taxon>Euthyneura</taxon>
        <taxon>Panpulmonata</taxon>
        <taxon>Hygrophila</taxon>
        <taxon>Lymnaeoidea</taxon>
        <taxon>Planorbidae</taxon>
        <taxon>Biomphalaria</taxon>
    </lineage>
</organism>
<comment type="caution">
    <text evidence="1">The sequence shown here is derived from an EMBL/GenBank/DDBJ whole genome shotgun (WGS) entry which is preliminary data.</text>
</comment>
<dbReference type="AlphaFoldDB" id="A0AAD8BUX1"/>
<evidence type="ECO:0000313" key="2">
    <source>
        <dbReference type="Proteomes" id="UP001233172"/>
    </source>
</evidence>
<protein>
    <submittedName>
        <fullName evidence="1">Uncharacterized protein</fullName>
    </submittedName>
</protein>
<reference evidence="1" key="2">
    <citation type="submission" date="2023-04" db="EMBL/GenBank/DDBJ databases">
        <authorList>
            <person name="Bu L."/>
            <person name="Lu L."/>
            <person name="Laidemitt M.R."/>
            <person name="Zhang S.M."/>
            <person name="Mutuku M."/>
            <person name="Mkoji G."/>
            <person name="Steinauer M."/>
            <person name="Loker E.S."/>
        </authorList>
    </citation>
    <scope>NUCLEOTIDE SEQUENCE</scope>
    <source>
        <strain evidence="1">KasaAsao</strain>
        <tissue evidence="1">Whole Snail</tissue>
    </source>
</reference>
<name>A0AAD8BUX1_BIOPF</name>
<dbReference type="EMBL" id="JASAOG010000030">
    <property type="protein sequence ID" value="KAK0061301.1"/>
    <property type="molecule type" value="Genomic_DNA"/>
</dbReference>
<sequence length="63" mass="7353">MHFDPQWSTYERPARPPRSLFCETSLRDVVLACNLNAGGTREHERGHLVDLKVISEEKMDERK</sequence>
<gene>
    <name evidence="1" type="ORF">Bpfe_009107</name>
</gene>
<feature type="non-terminal residue" evidence="1">
    <location>
        <position position="63"/>
    </location>
</feature>
<dbReference type="Proteomes" id="UP001233172">
    <property type="component" value="Unassembled WGS sequence"/>
</dbReference>
<keyword evidence="2" id="KW-1185">Reference proteome</keyword>
<evidence type="ECO:0000313" key="1">
    <source>
        <dbReference type="EMBL" id="KAK0061301.1"/>
    </source>
</evidence>
<reference evidence="1" key="1">
    <citation type="journal article" date="2023" name="PLoS Negl. Trop. Dis.">
        <title>A genome sequence for Biomphalaria pfeifferi, the major vector snail for the human-infecting parasite Schistosoma mansoni.</title>
        <authorList>
            <person name="Bu L."/>
            <person name="Lu L."/>
            <person name="Laidemitt M.R."/>
            <person name="Zhang S.M."/>
            <person name="Mutuku M."/>
            <person name="Mkoji G."/>
            <person name="Steinauer M."/>
            <person name="Loker E.S."/>
        </authorList>
    </citation>
    <scope>NUCLEOTIDE SEQUENCE</scope>
    <source>
        <strain evidence="1">KasaAsao</strain>
    </source>
</reference>